<dbReference type="RefSeq" id="WP_012802839.1">
    <property type="nucleotide sequence ID" value="NC_013170.1"/>
</dbReference>
<dbReference type="HOGENOM" id="CLU_1298079_0_0_11"/>
<evidence type="ECO:0000313" key="4">
    <source>
        <dbReference type="Proteomes" id="UP000000954"/>
    </source>
</evidence>
<feature type="transmembrane region" description="Helical" evidence="2">
    <location>
        <begin position="133"/>
        <end position="155"/>
    </location>
</feature>
<gene>
    <name evidence="3" type="ordered locus">Ccur_04280</name>
</gene>
<keyword evidence="4" id="KW-1185">Reference proteome</keyword>
<organism evidence="3 4">
    <name type="scientific">Cryptobacterium curtum (strain ATCC 700683 / DSM 15641 / CCUG 43107 / 12-3)</name>
    <dbReference type="NCBI Taxonomy" id="469378"/>
    <lineage>
        <taxon>Bacteria</taxon>
        <taxon>Bacillati</taxon>
        <taxon>Actinomycetota</taxon>
        <taxon>Coriobacteriia</taxon>
        <taxon>Eggerthellales</taxon>
        <taxon>Eggerthellaceae</taxon>
        <taxon>Cryptobacterium</taxon>
    </lineage>
</organism>
<feature type="compositionally biased region" description="Low complexity" evidence="1">
    <location>
        <begin position="1"/>
        <end position="56"/>
    </location>
</feature>
<protein>
    <submittedName>
        <fullName evidence="3">Uncharacterized protein</fullName>
    </submittedName>
</protein>
<feature type="region of interest" description="Disordered" evidence="1">
    <location>
        <begin position="1"/>
        <end position="120"/>
    </location>
</feature>
<feature type="compositionally biased region" description="Polar residues" evidence="1">
    <location>
        <begin position="62"/>
        <end position="76"/>
    </location>
</feature>
<dbReference type="STRING" id="469378.Ccur_04280"/>
<name>C7MML1_CRYCD</name>
<evidence type="ECO:0000313" key="3">
    <source>
        <dbReference type="EMBL" id="ACU94151.1"/>
    </source>
</evidence>
<sequence length="212" mass="22355">MADSQQSQQSQEPQSPASQSQLTNDSSSDASLDTSSGDRVSAAVTPDSSVSDSASSEIDTAYSVSNEVSHNASSHQPRALKDEYASDQLDKEAPQGPKPPAGWESKPPAPDDPAFVPFDDFSQRTADQTGRTVMALSFACGLLFGIFGLLFILFFTIGRNQGARPAMLRFCAIGVIVGALIDMLVLQLMGGSIGQLSNFTLPSISTQTPSAF</sequence>
<reference evidence="3 4" key="1">
    <citation type="journal article" date="2009" name="Stand. Genomic Sci.">
        <title>Complete genome sequence of Cryptobacterium curtum type strain (12-3).</title>
        <authorList>
            <person name="Mavrommatis K."/>
            <person name="Pukall R."/>
            <person name="Rohde C."/>
            <person name="Chen F."/>
            <person name="Sims D."/>
            <person name="Brettin T."/>
            <person name="Kuske C."/>
            <person name="Detter J.C."/>
            <person name="Han C."/>
            <person name="Lapidus A."/>
            <person name="Copeland A."/>
            <person name="Glavina Del Rio T."/>
            <person name="Nolan M."/>
            <person name="Lucas S."/>
            <person name="Tice H."/>
            <person name="Cheng J.F."/>
            <person name="Bruce D."/>
            <person name="Goodwin L."/>
            <person name="Pitluck S."/>
            <person name="Ovchinnikova G."/>
            <person name="Pati A."/>
            <person name="Ivanova N."/>
            <person name="Chen A."/>
            <person name="Palaniappan K."/>
            <person name="Chain P."/>
            <person name="D'haeseleer P."/>
            <person name="Goker M."/>
            <person name="Bristow J."/>
            <person name="Eisen J.A."/>
            <person name="Markowitz V."/>
            <person name="Hugenholtz P."/>
            <person name="Rohde M."/>
            <person name="Klenk H.P."/>
            <person name="Kyrpides N.C."/>
        </authorList>
    </citation>
    <scope>NUCLEOTIDE SEQUENCE [LARGE SCALE GENOMIC DNA]</scope>
    <source>
        <strain evidence="4">ATCC 700683 / DSM 15641 / 12-3</strain>
    </source>
</reference>
<keyword evidence="2" id="KW-0472">Membrane</keyword>
<feature type="transmembrane region" description="Helical" evidence="2">
    <location>
        <begin position="167"/>
        <end position="189"/>
    </location>
</feature>
<dbReference type="AlphaFoldDB" id="C7MML1"/>
<accession>C7MML1</accession>
<proteinExistence type="predicted"/>
<keyword evidence="2" id="KW-1133">Transmembrane helix</keyword>
<evidence type="ECO:0000256" key="1">
    <source>
        <dbReference type="SAM" id="MobiDB-lite"/>
    </source>
</evidence>
<evidence type="ECO:0000256" key="2">
    <source>
        <dbReference type="SAM" id="Phobius"/>
    </source>
</evidence>
<feature type="compositionally biased region" description="Basic and acidic residues" evidence="1">
    <location>
        <begin position="79"/>
        <end position="93"/>
    </location>
</feature>
<dbReference type="Proteomes" id="UP000000954">
    <property type="component" value="Chromosome"/>
</dbReference>
<dbReference type="KEGG" id="ccu:Ccur_04280"/>
<keyword evidence="2" id="KW-0812">Transmembrane</keyword>
<dbReference type="EMBL" id="CP001682">
    <property type="protein sequence ID" value="ACU94151.1"/>
    <property type="molecule type" value="Genomic_DNA"/>
</dbReference>